<proteinExistence type="predicted"/>
<feature type="transmembrane region" description="Helical" evidence="2">
    <location>
        <begin position="45"/>
        <end position="64"/>
    </location>
</feature>
<feature type="coiled-coil region" evidence="1">
    <location>
        <begin position="7"/>
        <end position="34"/>
    </location>
</feature>
<dbReference type="STRING" id="168384.SAMN05660368_03001"/>
<evidence type="ECO:0000256" key="1">
    <source>
        <dbReference type="SAM" id="Coils"/>
    </source>
</evidence>
<sequence>MEKDYSTKQEEEIMEELREEINETAIETVDENRDDNGDTTEEKSMGGALVVGACLLVGGAVALWHKTSDWRQKRSIEKLRKNGFTVYKSEVVDEDESDSEEDFDEEE</sequence>
<dbReference type="Proteomes" id="UP000005561">
    <property type="component" value="Unassembled WGS sequence"/>
</dbReference>
<organism evidence="3 4">
    <name type="scientific">Marvinbryantia formatexigens DSM 14469</name>
    <dbReference type="NCBI Taxonomy" id="478749"/>
    <lineage>
        <taxon>Bacteria</taxon>
        <taxon>Bacillati</taxon>
        <taxon>Bacillota</taxon>
        <taxon>Clostridia</taxon>
        <taxon>Lachnospirales</taxon>
        <taxon>Lachnospiraceae</taxon>
        <taxon>Marvinbryantia</taxon>
    </lineage>
</organism>
<comment type="caution">
    <text evidence="3">The sequence shown here is derived from an EMBL/GenBank/DDBJ whole genome shotgun (WGS) entry which is preliminary data.</text>
</comment>
<keyword evidence="2" id="KW-0812">Transmembrane</keyword>
<dbReference type="EMBL" id="ACCL02000018">
    <property type="protein sequence ID" value="EET59477.1"/>
    <property type="molecule type" value="Genomic_DNA"/>
</dbReference>
<evidence type="ECO:0000256" key="2">
    <source>
        <dbReference type="SAM" id="Phobius"/>
    </source>
</evidence>
<keyword evidence="2" id="KW-1133">Transmembrane helix</keyword>
<evidence type="ECO:0000313" key="4">
    <source>
        <dbReference type="Proteomes" id="UP000005561"/>
    </source>
</evidence>
<protein>
    <submittedName>
        <fullName evidence="3">Uncharacterized protein</fullName>
    </submittedName>
</protein>
<accession>C6LIT8</accession>
<evidence type="ECO:0000313" key="3">
    <source>
        <dbReference type="EMBL" id="EET59477.1"/>
    </source>
</evidence>
<name>C6LIT8_9FIRM</name>
<reference evidence="3" key="1">
    <citation type="submission" date="2009-07" db="EMBL/GenBank/DDBJ databases">
        <authorList>
            <person name="Weinstock G."/>
            <person name="Sodergren E."/>
            <person name="Clifton S."/>
            <person name="Fulton L."/>
            <person name="Fulton B."/>
            <person name="Courtney L."/>
            <person name="Fronick C."/>
            <person name="Harrison M."/>
            <person name="Strong C."/>
            <person name="Farmer C."/>
            <person name="Delahaunty K."/>
            <person name="Markovic C."/>
            <person name="Hall O."/>
            <person name="Minx P."/>
            <person name="Tomlinson C."/>
            <person name="Mitreva M."/>
            <person name="Nelson J."/>
            <person name="Hou S."/>
            <person name="Wollam A."/>
            <person name="Pepin K.H."/>
            <person name="Johnson M."/>
            <person name="Bhonagiri V."/>
            <person name="Nash W.E."/>
            <person name="Warren W."/>
            <person name="Chinwalla A."/>
            <person name="Mardis E.R."/>
            <person name="Wilson R.K."/>
        </authorList>
    </citation>
    <scope>NUCLEOTIDE SEQUENCE [LARGE SCALE GENOMIC DNA]</scope>
    <source>
        <strain evidence="3">DSM 14469</strain>
    </source>
</reference>
<keyword evidence="4" id="KW-1185">Reference proteome</keyword>
<keyword evidence="2" id="KW-0472">Membrane</keyword>
<gene>
    <name evidence="3" type="ORF">BRYFOR_08568</name>
</gene>
<keyword evidence="1" id="KW-0175">Coiled coil</keyword>
<dbReference type="AlphaFoldDB" id="C6LIT8"/>